<sequence length="331" mass="37640">MNLFLPPVIYIYFLIFGTIISISSSSIFGVWLGLEINLMSFIPMIINLDQNKKSSEAAVKYFLVQTMASAIILLSSLMFILFPSNTLSFIPSIMITLSLSMKLGMAPFHFWFPETMEGLNWINSMILLTWQKISPLIIMSMLFNPSTLILLSLTSALTGAVSGLNQTSLRKILSFSSISHLGWMNSIMYMNNEVWLTYFLIYSIMSIILCTSFFTLSLNYFSQLIHLNNTSKKIMIFINLLSMGGMPPMLGFLPKWAAILTLSKNSPILMTLIISSLITLYFYTRLCFSAFTLYNPEFLWNHKESNKKMTLLSIMTLISILSLSPLMYLFL</sequence>
<evidence type="ECO:0000256" key="8">
    <source>
        <dbReference type="ARBA" id="ARBA00022692"/>
    </source>
</evidence>
<evidence type="ECO:0000256" key="15">
    <source>
        <dbReference type="ARBA" id="ARBA00023128"/>
    </source>
</evidence>
<evidence type="ECO:0000256" key="14">
    <source>
        <dbReference type="ARBA" id="ARBA00023075"/>
    </source>
</evidence>
<geneLocation type="mitochondrion" evidence="20"/>
<evidence type="ECO:0000256" key="17">
    <source>
        <dbReference type="ARBA" id="ARBA00049551"/>
    </source>
</evidence>
<protein>
    <recommendedName>
        <fullName evidence="5 18">NADH-ubiquinone oxidoreductase chain 2</fullName>
        <ecNumber evidence="4 18">7.1.1.2</ecNumber>
    </recommendedName>
</protein>
<keyword evidence="10 18" id="KW-1278">Translocase</keyword>
<dbReference type="EC" id="7.1.1.2" evidence="4 18"/>
<dbReference type="RefSeq" id="YP_009716208.1">
    <property type="nucleotide sequence ID" value="NC_045306.1"/>
</dbReference>
<evidence type="ECO:0000256" key="11">
    <source>
        <dbReference type="ARBA" id="ARBA00022982"/>
    </source>
</evidence>
<dbReference type="EMBL" id="MN061491">
    <property type="protein sequence ID" value="QGL53220.1"/>
    <property type="molecule type" value="Genomic_DNA"/>
</dbReference>
<keyword evidence="6" id="KW-0813">Transport</keyword>
<dbReference type="AlphaFoldDB" id="A0A649YDS2"/>
<comment type="similarity">
    <text evidence="3 18">Belongs to the complex I subunit 2 family.</text>
</comment>
<evidence type="ECO:0000256" key="1">
    <source>
        <dbReference type="ARBA" id="ARBA00003257"/>
    </source>
</evidence>
<dbReference type="GO" id="GO:0005743">
    <property type="term" value="C:mitochondrial inner membrane"/>
    <property type="evidence" value="ECO:0007669"/>
    <property type="project" value="UniProtKB-SubCell"/>
</dbReference>
<feature type="domain" description="NADH:quinone oxidoreductase/Mrp antiporter transmembrane" evidence="19">
    <location>
        <begin position="24"/>
        <end position="279"/>
    </location>
</feature>
<reference evidence="20" key="1">
    <citation type="journal article" date="2019" name="Mitochondrial DNA Part B Resour">
        <title>Complete mitochondrial genome of the hydrothermal vent stalked barnacle Vulcanolepas fijiensis (Cirripedia, Scalpelliforms, Eolepadidae).</title>
        <authorList>
            <person name="Lee W.-K."/>
            <person name="Mi Kang H."/>
            <person name="Chan B.K.K."/>
            <person name="Ju S.-J."/>
            <person name="Kim S.-J."/>
        </authorList>
    </citation>
    <scope>NUCLEOTIDE SEQUENCE</scope>
</reference>
<comment type="function">
    <text evidence="1">Core subunit of the mitochondrial membrane respiratory chain NADH dehydrogenase (Complex I) that is believed to belong to the minimal assembly required for catalysis. Complex I functions in the transfer of electrons from NADH to the respiratory chain. The immediate electron acceptor for the enzyme is believed to be ubiquinone.</text>
</comment>
<keyword evidence="15 18" id="KW-0496">Mitochondrion</keyword>
<keyword evidence="16 18" id="KW-0472">Membrane</keyword>
<comment type="subcellular location">
    <subcellularLocation>
        <location evidence="2 18">Mitochondrion inner membrane</location>
        <topology evidence="2 18">Multi-pass membrane protein</topology>
    </subcellularLocation>
</comment>
<dbReference type="InterPro" id="IPR001750">
    <property type="entry name" value="ND/Mrp_TM"/>
</dbReference>
<dbReference type="GeneID" id="42896317"/>
<organism evidence="20">
    <name type="scientific">Vulcanolepas fijiensis</name>
    <dbReference type="NCBI Taxonomy" id="2511776"/>
    <lineage>
        <taxon>Eukaryota</taxon>
        <taxon>Metazoa</taxon>
        <taxon>Ecdysozoa</taxon>
        <taxon>Arthropoda</taxon>
        <taxon>Crustacea</taxon>
        <taxon>Multicrustacea</taxon>
        <taxon>Cirripedia</taxon>
        <taxon>Thoracica</taxon>
        <taxon>Thoracicalcarea</taxon>
        <taxon>Scalpellomorpha</taxon>
        <taxon>Neolepadoidea</taxon>
        <taxon>Neolepadidae</taxon>
        <taxon>Vulcanolepas</taxon>
    </lineage>
</organism>
<dbReference type="Pfam" id="PF00361">
    <property type="entry name" value="Proton_antipo_M"/>
    <property type="match status" value="1"/>
</dbReference>
<keyword evidence="8 18" id="KW-0812">Transmembrane</keyword>
<dbReference type="PRINTS" id="PR01436">
    <property type="entry name" value="NADHDHGNASE2"/>
</dbReference>
<evidence type="ECO:0000256" key="13">
    <source>
        <dbReference type="ARBA" id="ARBA00023027"/>
    </source>
</evidence>
<evidence type="ECO:0000259" key="19">
    <source>
        <dbReference type="Pfam" id="PF00361"/>
    </source>
</evidence>
<dbReference type="InterPro" id="IPR050175">
    <property type="entry name" value="Complex_I_Subunit_2"/>
</dbReference>
<dbReference type="GO" id="GO:0006120">
    <property type="term" value="P:mitochondrial electron transport, NADH to ubiquinone"/>
    <property type="evidence" value="ECO:0007669"/>
    <property type="project" value="InterPro"/>
</dbReference>
<keyword evidence="9 18" id="KW-0999">Mitochondrion inner membrane</keyword>
<evidence type="ECO:0000256" key="4">
    <source>
        <dbReference type="ARBA" id="ARBA00012944"/>
    </source>
</evidence>
<comment type="catalytic activity">
    <reaction evidence="17 18">
        <text>a ubiquinone + NADH + 5 H(+)(in) = a ubiquinol + NAD(+) + 4 H(+)(out)</text>
        <dbReference type="Rhea" id="RHEA:29091"/>
        <dbReference type="Rhea" id="RHEA-COMP:9565"/>
        <dbReference type="Rhea" id="RHEA-COMP:9566"/>
        <dbReference type="ChEBI" id="CHEBI:15378"/>
        <dbReference type="ChEBI" id="CHEBI:16389"/>
        <dbReference type="ChEBI" id="CHEBI:17976"/>
        <dbReference type="ChEBI" id="CHEBI:57540"/>
        <dbReference type="ChEBI" id="CHEBI:57945"/>
        <dbReference type="EC" id="7.1.1.2"/>
    </reaction>
</comment>
<keyword evidence="14 18" id="KW-0830">Ubiquinone</keyword>
<keyword evidence="7 18" id="KW-0679">Respiratory chain</keyword>
<evidence type="ECO:0000256" key="7">
    <source>
        <dbReference type="ARBA" id="ARBA00022660"/>
    </source>
</evidence>
<proteinExistence type="inferred from homology"/>
<name>A0A649YDS2_9CRUS</name>
<dbReference type="GO" id="GO:0008137">
    <property type="term" value="F:NADH dehydrogenase (ubiquinone) activity"/>
    <property type="evidence" value="ECO:0007669"/>
    <property type="project" value="UniProtKB-EC"/>
</dbReference>
<dbReference type="PANTHER" id="PTHR46552:SF1">
    <property type="entry name" value="NADH-UBIQUINONE OXIDOREDUCTASE CHAIN 2"/>
    <property type="match status" value="1"/>
</dbReference>
<evidence type="ECO:0000256" key="6">
    <source>
        <dbReference type="ARBA" id="ARBA00022448"/>
    </source>
</evidence>
<evidence type="ECO:0000256" key="16">
    <source>
        <dbReference type="ARBA" id="ARBA00023136"/>
    </source>
</evidence>
<evidence type="ECO:0000256" key="5">
    <source>
        <dbReference type="ARBA" id="ARBA00021008"/>
    </source>
</evidence>
<comment type="function">
    <text evidence="18">Core subunit of the mitochondrial membrane respiratory chain NADH dehydrogenase (Complex I) which catalyzes electron transfer from NADH through the respiratory chain, using ubiquinone as an electron acceptor. Essential for the catalytic activity and assembly of complex I.</text>
</comment>
<feature type="transmembrane region" description="Helical" evidence="18">
    <location>
        <begin position="12"/>
        <end position="34"/>
    </location>
</feature>
<evidence type="ECO:0000256" key="3">
    <source>
        <dbReference type="ARBA" id="ARBA00007012"/>
    </source>
</evidence>
<dbReference type="PANTHER" id="PTHR46552">
    <property type="entry name" value="NADH-UBIQUINONE OXIDOREDUCTASE CHAIN 2"/>
    <property type="match status" value="1"/>
</dbReference>
<dbReference type="CTD" id="4536"/>
<feature type="transmembrane region" description="Helical" evidence="18">
    <location>
        <begin position="61"/>
        <end position="82"/>
    </location>
</feature>
<evidence type="ECO:0000256" key="18">
    <source>
        <dbReference type="RuleBase" id="RU003403"/>
    </source>
</evidence>
<keyword evidence="13 18" id="KW-0520">NAD</keyword>
<evidence type="ECO:0000256" key="10">
    <source>
        <dbReference type="ARBA" id="ARBA00022967"/>
    </source>
</evidence>
<keyword evidence="11 18" id="KW-0249">Electron transport</keyword>
<gene>
    <name evidence="20" type="primary">ND2</name>
</gene>
<feature type="transmembrane region" description="Helical" evidence="18">
    <location>
        <begin position="309"/>
        <end position="330"/>
    </location>
</feature>
<feature type="transmembrane region" description="Helical" evidence="18">
    <location>
        <begin position="234"/>
        <end position="256"/>
    </location>
</feature>
<evidence type="ECO:0000256" key="12">
    <source>
        <dbReference type="ARBA" id="ARBA00022989"/>
    </source>
</evidence>
<evidence type="ECO:0000256" key="9">
    <source>
        <dbReference type="ARBA" id="ARBA00022792"/>
    </source>
</evidence>
<dbReference type="InterPro" id="IPR003917">
    <property type="entry name" value="NADH_UbQ_OxRdtase_chain2"/>
</dbReference>
<feature type="transmembrane region" description="Helical" evidence="18">
    <location>
        <begin position="268"/>
        <end position="288"/>
    </location>
</feature>
<feature type="transmembrane region" description="Helical" evidence="18">
    <location>
        <begin position="88"/>
        <end position="112"/>
    </location>
</feature>
<accession>A0A649YDS2</accession>
<evidence type="ECO:0000256" key="2">
    <source>
        <dbReference type="ARBA" id="ARBA00004448"/>
    </source>
</evidence>
<feature type="transmembrane region" description="Helical" evidence="18">
    <location>
        <begin position="196"/>
        <end position="222"/>
    </location>
</feature>
<keyword evidence="12 18" id="KW-1133">Transmembrane helix</keyword>
<evidence type="ECO:0000313" key="20">
    <source>
        <dbReference type="EMBL" id="QGL53220.1"/>
    </source>
</evidence>